<dbReference type="Proteomes" id="UP000524246">
    <property type="component" value="Unassembled WGS sequence"/>
</dbReference>
<reference evidence="1 2" key="1">
    <citation type="journal article" date="2020" name="Biotechnol. Biofuels">
        <title>New insights from the biogas microbiome by comprehensive genome-resolved metagenomics of nearly 1600 species originating from multiple anaerobic digesters.</title>
        <authorList>
            <person name="Campanaro S."/>
            <person name="Treu L."/>
            <person name="Rodriguez-R L.M."/>
            <person name="Kovalovszki A."/>
            <person name="Ziels R.M."/>
            <person name="Maus I."/>
            <person name="Zhu X."/>
            <person name="Kougias P.G."/>
            <person name="Basile A."/>
            <person name="Luo G."/>
            <person name="Schluter A."/>
            <person name="Konstantinidis K.T."/>
            <person name="Angelidaki I."/>
        </authorList>
    </citation>
    <scope>NUCLEOTIDE SEQUENCE [LARGE SCALE GENOMIC DNA]</scope>
    <source>
        <strain evidence="1">AS27yjCOA_65</strain>
    </source>
</reference>
<dbReference type="AlphaFoldDB" id="A0A7X9FRQ5"/>
<gene>
    <name evidence="1" type="ORF">GYA55_07465</name>
</gene>
<keyword evidence="1" id="KW-0378">Hydrolase</keyword>
<dbReference type="GO" id="GO:0004175">
    <property type="term" value="F:endopeptidase activity"/>
    <property type="evidence" value="ECO:0007669"/>
    <property type="project" value="TreeGrafter"/>
</dbReference>
<protein>
    <submittedName>
        <fullName evidence="1">Hydrogenase maturation protease</fullName>
    </submittedName>
</protein>
<name>A0A7X9FRQ5_9DELT</name>
<evidence type="ECO:0000313" key="2">
    <source>
        <dbReference type="Proteomes" id="UP000524246"/>
    </source>
</evidence>
<dbReference type="GO" id="GO:0008047">
    <property type="term" value="F:enzyme activator activity"/>
    <property type="evidence" value="ECO:0007669"/>
    <property type="project" value="InterPro"/>
</dbReference>
<dbReference type="EMBL" id="JAAZON010000326">
    <property type="protein sequence ID" value="NMC62992.1"/>
    <property type="molecule type" value="Genomic_DNA"/>
</dbReference>
<keyword evidence="1" id="KW-0645">Protease</keyword>
<comment type="caution">
    <text evidence="1">The sequence shown here is derived from an EMBL/GenBank/DDBJ whole genome shotgun (WGS) entry which is preliminary data.</text>
</comment>
<dbReference type="PANTHER" id="PTHR30302:SF5">
    <property type="entry name" value="SLR1876 PROTEIN"/>
    <property type="match status" value="1"/>
</dbReference>
<sequence>MKPIKVLLIGYGNPGRQDDGLGPACASIMESQGIRNLDVESNYQLVVEDSTVLAEHDVVVFVDASKDCNPPFEISSIPPEFTSSFSSHILDPQTLLATTKHLFGKHPAAYLMQIRGYYFDEFYEQLSLEAKENLKKAVAFLIDFIYSKMGIQLELGEKSEPFN</sequence>
<organism evidence="1 2">
    <name type="scientific">SAR324 cluster bacterium</name>
    <dbReference type="NCBI Taxonomy" id="2024889"/>
    <lineage>
        <taxon>Bacteria</taxon>
        <taxon>Deltaproteobacteria</taxon>
        <taxon>SAR324 cluster</taxon>
    </lineage>
</organism>
<dbReference type="Gene3D" id="3.40.50.1450">
    <property type="entry name" value="HybD-like"/>
    <property type="match status" value="1"/>
</dbReference>
<dbReference type="CDD" id="cd06066">
    <property type="entry name" value="H2MP_NAD-link-bidir"/>
    <property type="match status" value="1"/>
</dbReference>
<dbReference type="InterPro" id="IPR000671">
    <property type="entry name" value="Peptidase_A31"/>
</dbReference>
<dbReference type="PANTHER" id="PTHR30302">
    <property type="entry name" value="HYDROGENASE 1 MATURATION PROTEASE"/>
    <property type="match status" value="1"/>
</dbReference>
<dbReference type="SUPFAM" id="SSF53163">
    <property type="entry name" value="HybD-like"/>
    <property type="match status" value="1"/>
</dbReference>
<proteinExistence type="predicted"/>
<dbReference type="GO" id="GO:0016485">
    <property type="term" value="P:protein processing"/>
    <property type="evidence" value="ECO:0007669"/>
    <property type="project" value="TreeGrafter"/>
</dbReference>
<accession>A0A7X9FRQ5</accession>
<dbReference type="InterPro" id="IPR023430">
    <property type="entry name" value="Pept_HybD-like_dom_sf"/>
</dbReference>
<evidence type="ECO:0000313" key="1">
    <source>
        <dbReference type="EMBL" id="NMC62992.1"/>
    </source>
</evidence>
<dbReference type="NCBIfam" id="TIGR00072">
    <property type="entry name" value="hydrog_prot"/>
    <property type="match status" value="1"/>
</dbReference>